<protein>
    <submittedName>
        <fullName evidence="2">Uncharacterized protein</fullName>
    </submittedName>
</protein>
<accession>A0A5M3W0F5</accession>
<feature type="signal peptide" evidence="1">
    <location>
        <begin position="1"/>
        <end position="28"/>
    </location>
</feature>
<comment type="caution">
    <text evidence="2">The sequence shown here is derived from an EMBL/GenBank/DDBJ whole genome shotgun (WGS) entry which is preliminary data.</text>
</comment>
<organism evidence="2 3">
    <name type="scientific">Acrocarpospora corrugata</name>
    <dbReference type="NCBI Taxonomy" id="35763"/>
    <lineage>
        <taxon>Bacteria</taxon>
        <taxon>Bacillati</taxon>
        <taxon>Actinomycetota</taxon>
        <taxon>Actinomycetes</taxon>
        <taxon>Streptosporangiales</taxon>
        <taxon>Streptosporangiaceae</taxon>
        <taxon>Acrocarpospora</taxon>
    </lineage>
</organism>
<proteinExistence type="predicted"/>
<evidence type="ECO:0000256" key="1">
    <source>
        <dbReference type="SAM" id="SignalP"/>
    </source>
</evidence>
<sequence>MRLATRVAAGFGSAALFLVAAPVASANAAEAATAPIAWGPYASSDGKAKASGTVTVTEKVKKVGYWKRWSSWERKCSWRDGDRVCKKVKVWHKKRAFKNVRYEVFTVDSTLVNHRAKQRKFRCAWETFRVVQKNGDRVLRSVKACGGSAKLSFTVENADKILVDVSRGTWKAPTGKHSGWKAVYPAV</sequence>
<dbReference type="Proteomes" id="UP000334990">
    <property type="component" value="Unassembled WGS sequence"/>
</dbReference>
<dbReference type="OrthoDB" id="3529639at2"/>
<keyword evidence="1" id="KW-0732">Signal</keyword>
<evidence type="ECO:0000313" key="3">
    <source>
        <dbReference type="Proteomes" id="UP000334990"/>
    </source>
</evidence>
<dbReference type="RefSeq" id="WP_155337795.1">
    <property type="nucleotide sequence ID" value="NZ_BAAABN010000042.1"/>
</dbReference>
<reference evidence="2 3" key="1">
    <citation type="submission" date="2019-10" db="EMBL/GenBank/DDBJ databases">
        <title>Whole genome shotgun sequence of Acrocarpospora corrugata NBRC 13972.</title>
        <authorList>
            <person name="Ichikawa N."/>
            <person name="Kimura A."/>
            <person name="Kitahashi Y."/>
            <person name="Komaki H."/>
            <person name="Oguchi A."/>
        </authorList>
    </citation>
    <scope>NUCLEOTIDE SEQUENCE [LARGE SCALE GENOMIC DNA]</scope>
    <source>
        <strain evidence="2 3">NBRC 13972</strain>
    </source>
</reference>
<evidence type="ECO:0000313" key="2">
    <source>
        <dbReference type="EMBL" id="GES01512.1"/>
    </source>
</evidence>
<name>A0A5M3W0F5_9ACTN</name>
<dbReference type="EMBL" id="BLAD01000051">
    <property type="protein sequence ID" value="GES01512.1"/>
    <property type="molecule type" value="Genomic_DNA"/>
</dbReference>
<dbReference type="AlphaFoldDB" id="A0A5M3W0F5"/>
<feature type="chain" id="PRO_5039716442" evidence="1">
    <location>
        <begin position="29"/>
        <end position="187"/>
    </location>
</feature>
<gene>
    <name evidence="2" type="ORF">Acor_35760</name>
</gene>
<keyword evidence="3" id="KW-1185">Reference proteome</keyword>